<dbReference type="EMBL" id="CP027169">
    <property type="protein sequence ID" value="AVK08336.1"/>
    <property type="molecule type" value="Genomic_DNA"/>
</dbReference>
<reference evidence="2 3" key="1">
    <citation type="submission" date="2018-02" db="EMBL/GenBank/DDBJ databases">
        <title>FDA/CDC Antimicrobial Resistant Isolate Bank Genome Sequencing.</title>
        <authorList>
            <person name="Benahmed F.H."/>
            <person name="Lutgring J.D."/>
            <person name="Yoo B."/>
            <person name="Machado M."/>
            <person name="Brown A."/>
            <person name="McAllister G."/>
            <person name="Perry A."/>
            <person name="Halpin A.L."/>
            <person name="Vavikolanu K."/>
            <person name="Ott S."/>
            <person name="Zhao X."/>
            <person name="Tallon L.J."/>
            <person name="Sadzewicz L."/>
            <person name="Aluvathingal J."/>
            <person name="Nadendla S."/>
            <person name="Voskania-kordi A."/>
            <person name="Simonyan V."/>
            <person name="Patel J."/>
            <person name="Shawar R.M."/>
        </authorList>
    </citation>
    <scope>NUCLEOTIDE SEQUENCE [LARGE SCALE GENOMIC DNA]</scope>
    <source>
        <strain evidence="2 3">AR_0356</strain>
    </source>
</reference>
<evidence type="ECO:0000256" key="1">
    <source>
        <dbReference type="SAM" id="MobiDB-lite"/>
    </source>
</evidence>
<proteinExistence type="predicted"/>
<protein>
    <submittedName>
        <fullName evidence="2">Uncharacterized protein</fullName>
    </submittedName>
</protein>
<dbReference type="Proteomes" id="UP000238390">
    <property type="component" value="Chromosome"/>
</dbReference>
<feature type="region of interest" description="Disordered" evidence="1">
    <location>
        <begin position="35"/>
        <end position="54"/>
    </location>
</feature>
<accession>A0A2R3J2I7</accession>
<evidence type="ECO:0000313" key="2">
    <source>
        <dbReference type="EMBL" id="AVK08336.1"/>
    </source>
</evidence>
<name>A0A2R3J2I7_9PSED</name>
<gene>
    <name evidence="2" type="ORF">CSB93_2754</name>
</gene>
<dbReference type="AlphaFoldDB" id="A0A2R3J2I7"/>
<evidence type="ECO:0000313" key="3">
    <source>
        <dbReference type="Proteomes" id="UP000238390"/>
    </source>
</evidence>
<organism evidence="2 3">
    <name type="scientific">Pseudomonas paraeruginosa</name>
    <dbReference type="NCBI Taxonomy" id="2994495"/>
    <lineage>
        <taxon>Bacteria</taxon>
        <taxon>Pseudomonadati</taxon>
        <taxon>Pseudomonadota</taxon>
        <taxon>Gammaproteobacteria</taxon>
        <taxon>Pseudomonadales</taxon>
        <taxon>Pseudomonadaceae</taxon>
        <taxon>Pseudomonas</taxon>
    </lineage>
</organism>
<keyword evidence="3" id="KW-1185">Reference proteome</keyword>
<sequence>MHSATNGHWQAFIGNAIKLVSSDIKRIFPNISRAGQTAGTSLTEKTSYQRNAHR</sequence>